<evidence type="ECO:0000313" key="5">
    <source>
        <dbReference type="Proteomes" id="UP000541185"/>
    </source>
</evidence>
<protein>
    <submittedName>
        <fullName evidence="4">MBL fold metallo-hydrolase</fullName>
    </submittedName>
</protein>
<dbReference type="AlphaFoldDB" id="A0A848H991"/>
<dbReference type="Pfam" id="PF12706">
    <property type="entry name" value="Lactamase_B_2"/>
    <property type="match status" value="1"/>
</dbReference>
<dbReference type="PANTHER" id="PTHR46018">
    <property type="entry name" value="ZINC PHOSPHODIESTERASE ELAC PROTEIN 1"/>
    <property type="match status" value="1"/>
</dbReference>
<reference evidence="4 5" key="1">
    <citation type="submission" date="2020-04" db="EMBL/GenBank/DDBJ databases">
        <title>Ramlibacter sp. G-1-2-2 isolated from soil.</title>
        <authorList>
            <person name="Dahal R.H."/>
        </authorList>
    </citation>
    <scope>NUCLEOTIDE SEQUENCE [LARGE SCALE GENOMIC DNA]</scope>
    <source>
        <strain evidence="4 5">G-1-2-2</strain>
    </source>
</reference>
<feature type="signal peptide" evidence="2">
    <location>
        <begin position="1"/>
        <end position="19"/>
    </location>
</feature>
<keyword evidence="5" id="KW-1185">Reference proteome</keyword>
<dbReference type="PANTHER" id="PTHR46018:SF2">
    <property type="entry name" value="ZINC PHOSPHODIESTERASE ELAC PROTEIN 1"/>
    <property type="match status" value="1"/>
</dbReference>
<dbReference type="Proteomes" id="UP000541185">
    <property type="component" value="Unassembled WGS sequence"/>
</dbReference>
<dbReference type="InterPro" id="IPR001279">
    <property type="entry name" value="Metallo-B-lactamas"/>
</dbReference>
<evidence type="ECO:0000259" key="3">
    <source>
        <dbReference type="SMART" id="SM00849"/>
    </source>
</evidence>
<dbReference type="SUPFAM" id="SSF56281">
    <property type="entry name" value="Metallo-hydrolase/oxidoreductase"/>
    <property type="match status" value="1"/>
</dbReference>
<feature type="domain" description="Metallo-beta-lactamase" evidence="3">
    <location>
        <begin position="41"/>
        <end position="246"/>
    </location>
</feature>
<proteinExistence type="predicted"/>
<evidence type="ECO:0000313" key="4">
    <source>
        <dbReference type="EMBL" id="NML47064.1"/>
    </source>
</evidence>
<dbReference type="CDD" id="cd07719">
    <property type="entry name" value="arylsulfatase_AtsA-like_MBL-fold"/>
    <property type="match status" value="1"/>
</dbReference>
<dbReference type="SMART" id="SM00849">
    <property type="entry name" value="Lactamase_B"/>
    <property type="match status" value="1"/>
</dbReference>
<accession>A0A848H991</accession>
<dbReference type="Gene3D" id="3.60.15.10">
    <property type="entry name" value="Ribonuclease Z/Hydroxyacylglutathione hydrolase-like"/>
    <property type="match status" value="1"/>
</dbReference>
<dbReference type="EMBL" id="JABBFX010000003">
    <property type="protein sequence ID" value="NML47064.1"/>
    <property type="molecule type" value="Genomic_DNA"/>
</dbReference>
<dbReference type="InterPro" id="IPR044094">
    <property type="entry name" value="AtsA-like_MBL-fold"/>
</dbReference>
<feature type="chain" id="PRO_5032988913" evidence="2">
    <location>
        <begin position="20"/>
        <end position="306"/>
    </location>
</feature>
<keyword evidence="2" id="KW-0732">Signal</keyword>
<dbReference type="RefSeq" id="WP_169421367.1">
    <property type="nucleotide sequence ID" value="NZ_JABBFX010000003.1"/>
</dbReference>
<dbReference type="InterPro" id="IPR036866">
    <property type="entry name" value="RibonucZ/Hydroxyglut_hydro"/>
</dbReference>
<evidence type="ECO:0000256" key="1">
    <source>
        <dbReference type="ARBA" id="ARBA00022801"/>
    </source>
</evidence>
<name>A0A848H991_9BURK</name>
<keyword evidence="1 4" id="KW-0378">Hydrolase</keyword>
<sequence length="306" mass="33290">MKALFSLLLALGLATTAAAETRVVTLGTQGGPLPSATRAQPANALVVNGRIYLVDAGNGVAHQLVAAGLDHRKVDRIFITHNHDDHNADWGTLLGLQWSTGRRADTHVYGPAGTEAMLQGFIQYFTPNMRIRMADSPGYPAPQKTWHAHDITGSGKVYQDDLVTVTAMENCHYAPGREGADKSFSYRFQTPDEVVVFGGDTGKCPQLVDFVRGADLLVHEVIALPLIEQAMRRELPPQIAEGLMRHMRDEHTTAEDVGRLAAAAQVKKVVLTHVIPGRDEPDATYLDAVKKHYDGPAVVARDLMAF</sequence>
<evidence type="ECO:0000256" key="2">
    <source>
        <dbReference type="SAM" id="SignalP"/>
    </source>
</evidence>
<dbReference type="GO" id="GO:0042781">
    <property type="term" value="F:3'-tRNA processing endoribonuclease activity"/>
    <property type="evidence" value="ECO:0007669"/>
    <property type="project" value="TreeGrafter"/>
</dbReference>
<organism evidence="4 5">
    <name type="scientific">Ramlibacter agri</name>
    <dbReference type="NCBI Taxonomy" id="2728837"/>
    <lineage>
        <taxon>Bacteria</taxon>
        <taxon>Pseudomonadati</taxon>
        <taxon>Pseudomonadota</taxon>
        <taxon>Betaproteobacteria</taxon>
        <taxon>Burkholderiales</taxon>
        <taxon>Comamonadaceae</taxon>
        <taxon>Ramlibacter</taxon>
    </lineage>
</organism>
<comment type="caution">
    <text evidence="4">The sequence shown here is derived from an EMBL/GenBank/DDBJ whole genome shotgun (WGS) entry which is preliminary data.</text>
</comment>
<gene>
    <name evidence="4" type="ORF">HHL11_25185</name>
</gene>